<evidence type="ECO:0000313" key="3">
    <source>
        <dbReference type="Proteomes" id="UP000037843"/>
    </source>
</evidence>
<evidence type="ECO:0000313" key="1">
    <source>
        <dbReference type="EMBL" id="KPG14242.1"/>
    </source>
</evidence>
<protein>
    <submittedName>
        <fullName evidence="1">Uncharacterized protein</fullName>
    </submittedName>
</protein>
<dbReference type="EMBL" id="LJFO01000003">
    <property type="protein sequence ID" value="KPG14320.1"/>
    <property type="molecule type" value="Genomic_DNA"/>
</dbReference>
<evidence type="ECO:0000313" key="2">
    <source>
        <dbReference type="EMBL" id="KPG14320.1"/>
    </source>
</evidence>
<dbReference type="AlphaFoldDB" id="A0A7V8LQQ5"/>
<proteinExistence type="predicted"/>
<accession>A0A7V8LQQ5</accession>
<sequence length="62" mass="7231">MRKWRKRTAMSDHDFVPGAKLPETYEEYTVYVDSGEADEKFRKFCRSLGGSIETSWKGTHDV</sequence>
<organism evidence="1 3">
    <name type="scientific">Mycobacteroides immunogenum</name>
    <dbReference type="NCBI Taxonomy" id="83262"/>
    <lineage>
        <taxon>Bacteria</taxon>
        <taxon>Bacillati</taxon>
        <taxon>Actinomycetota</taxon>
        <taxon>Actinomycetes</taxon>
        <taxon>Mycobacteriales</taxon>
        <taxon>Mycobacteriaceae</taxon>
        <taxon>Mycobacteroides</taxon>
    </lineage>
</organism>
<comment type="caution">
    <text evidence="1">The sequence shown here is derived from an EMBL/GenBank/DDBJ whole genome shotgun (WGS) entry which is preliminary data.</text>
</comment>
<dbReference type="Proteomes" id="UP000037843">
    <property type="component" value="Unassembled WGS sequence"/>
</dbReference>
<gene>
    <name evidence="1" type="ORF">AN908_06540</name>
    <name evidence="2" type="ORF">AN908_07065</name>
</gene>
<reference evidence="1 3" key="1">
    <citation type="submission" date="2015-09" db="EMBL/GenBank/DDBJ databases">
        <title>Genome Sequences of Mycobacterium immunogenum Isolates, Recuperated from a Chloraminated Drinking Water Distribution System Simulator Subjected to Episodes of Nitrification.</title>
        <authorList>
            <person name="Gomez-Alvarez V."/>
            <person name="Revetta R.P."/>
        </authorList>
    </citation>
    <scope>NUCLEOTIDE SEQUENCE [LARGE SCALE GENOMIC DNA]</scope>
    <source>
        <strain evidence="1 3">H008</strain>
    </source>
</reference>
<dbReference type="EMBL" id="LJFO01000003">
    <property type="protein sequence ID" value="KPG14242.1"/>
    <property type="molecule type" value="Genomic_DNA"/>
</dbReference>
<name>A0A7V8LQQ5_9MYCO</name>